<accession>A0A3P3E158</accession>
<dbReference type="EMBL" id="RQXU01000042">
    <property type="protein sequence ID" value="RRH80121.1"/>
    <property type="molecule type" value="Genomic_DNA"/>
</dbReference>
<evidence type="ECO:0000313" key="2">
    <source>
        <dbReference type="Proteomes" id="UP000271590"/>
    </source>
</evidence>
<sequence>MNVLAINAMLGGPGLLAYLGTGARFLACGGVQPGEGGAIETLLAAAELALPAGTVDNGRLVLVQADSAGDLALATGIATWGRVALADGTWVADFSMSGPSGAGQVKLVVQNPPEGDPEAKLYQGGTFFLGEVVIGG</sequence>
<comment type="caution">
    <text evidence="1">The sequence shown here is derived from an EMBL/GenBank/DDBJ whole genome shotgun (WGS) entry which is preliminary data.</text>
</comment>
<gene>
    <name evidence="1" type="ORF">EH244_31075</name>
</gene>
<dbReference type="AlphaFoldDB" id="A0A3P3E158"/>
<evidence type="ECO:0000313" key="1">
    <source>
        <dbReference type="EMBL" id="RRH80121.1"/>
    </source>
</evidence>
<reference evidence="1 2" key="1">
    <citation type="submission" date="2018-11" db="EMBL/GenBank/DDBJ databases">
        <title>The genome of Variovorax sp T529.</title>
        <authorList>
            <person name="Gao J."/>
        </authorList>
    </citation>
    <scope>NUCLEOTIDE SEQUENCE [LARGE SCALE GENOMIC DNA]</scope>
    <source>
        <strain evidence="1 2">T529</strain>
    </source>
</reference>
<organism evidence="1 2">
    <name type="scientific">Variovorax beijingensis</name>
    <dbReference type="NCBI Taxonomy" id="2496117"/>
    <lineage>
        <taxon>Bacteria</taxon>
        <taxon>Pseudomonadati</taxon>
        <taxon>Pseudomonadota</taxon>
        <taxon>Betaproteobacteria</taxon>
        <taxon>Burkholderiales</taxon>
        <taxon>Comamonadaceae</taxon>
        <taxon>Variovorax</taxon>
    </lineage>
</organism>
<proteinExistence type="predicted"/>
<name>A0A3P3E158_9BURK</name>
<protein>
    <submittedName>
        <fullName evidence="1">Uncharacterized protein</fullName>
    </submittedName>
</protein>
<dbReference type="Proteomes" id="UP000271590">
    <property type="component" value="Unassembled WGS sequence"/>
</dbReference>
<dbReference type="RefSeq" id="WP_124962130.1">
    <property type="nucleotide sequence ID" value="NZ_RQXU01000042.1"/>
</dbReference>